<dbReference type="RefSeq" id="WP_377745495.1">
    <property type="nucleotide sequence ID" value="NZ_JBHRXJ010000012.1"/>
</dbReference>
<organism evidence="2 3">
    <name type="scientific">Paracoccus mangrovi</name>
    <dbReference type="NCBI Taxonomy" id="1715645"/>
    <lineage>
        <taxon>Bacteria</taxon>
        <taxon>Pseudomonadati</taxon>
        <taxon>Pseudomonadota</taxon>
        <taxon>Alphaproteobacteria</taxon>
        <taxon>Rhodobacterales</taxon>
        <taxon>Paracoccaceae</taxon>
        <taxon>Paracoccus</taxon>
    </lineage>
</organism>
<gene>
    <name evidence="2" type="ORF">ACFOMH_15090</name>
</gene>
<evidence type="ECO:0000313" key="2">
    <source>
        <dbReference type="EMBL" id="MFC3529503.1"/>
    </source>
</evidence>
<dbReference type="Proteomes" id="UP001595721">
    <property type="component" value="Unassembled WGS sequence"/>
</dbReference>
<name>A0ABV7R9A4_9RHOB</name>
<dbReference type="EMBL" id="JBHRXJ010000012">
    <property type="protein sequence ID" value="MFC3529503.1"/>
    <property type="molecule type" value="Genomic_DNA"/>
</dbReference>
<accession>A0ABV7R9A4</accession>
<proteinExistence type="predicted"/>
<keyword evidence="1" id="KW-0732">Signal</keyword>
<feature type="chain" id="PRO_5047224415" evidence="1">
    <location>
        <begin position="26"/>
        <end position="463"/>
    </location>
</feature>
<reference evidence="3" key="1">
    <citation type="journal article" date="2019" name="Int. J. Syst. Evol. Microbiol.">
        <title>The Global Catalogue of Microorganisms (GCM) 10K type strain sequencing project: providing services to taxonomists for standard genome sequencing and annotation.</title>
        <authorList>
            <consortium name="The Broad Institute Genomics Platform"/>
            <consortium name="The Broad Institute Genome Sequencing Center for Infectious Disease"/>
            <person name="Wu L."/>
            <person name="Ma J."/>
        </authorList>
    </citation>
    <scope>NUCLEOTIDE SEQUENCE [LARGE SCALE GENOMIC DNA]</scope>
    <source>
        <strain evidence="3">KCTC 42899</strain>
    </source>
</reference>
<comment type="caution">
    <text evidence="2">The sequence shown here is derived from an EMBL/GenBank/DDBJ whole genome shotgun (WGS) entry which is preliminary data.</text>
</comment>
<evidence type="ECO:0000313" key="3">
    <source>
        <dbReference type="Proteomes" id="UP001595721"/>
    </source>
</evidence>
<sequence>MLKTLALTTCLGLILAAPLATPSLAETYTDPDSAWWGAFLETLDGTAPDLEALALQDPEYLAADEFSRDEARTKVMARLAADRANIDPATAEVVLSIRAEFGDYDSARGGFPVSIFTPTSRLPLSMGRSLFFRNWQDVALFPATRDEGRALRQKIGQDSLLARVDIRDIRKSRTRSGGYEGHVARVTYSTTTGSEIGQIIPPDAIAADPDAVVAQTEAARQTILTAAGIPPLGTRWDDAKQHLQPLWPVMASSDFVNWGTAKRVAYFWKDGAVQQDEAHDPAKGFRLYLQQREAGWMPQDGEHISVTDLLYGSGASAVDTRGLGPGLACYTPEVFDRCAVLIFEPKDGSHVLTGAYGVIEQPAATSAEAAFTTFLGDAAGAFDGLTTIADYDREDIRQARKAPITGGRGVPTFAAGAGQPLTANLPYDPLKNTTGIEAIQREIAIYAIEGAEGRTPVVYVIGQ</sequence>
<keyword evidence="3" id="KW-1185">Reference proteome</keyword>
<protein>
    <submittedName>
        <fullName evidence="2">Uncharacterized protein</fullName>
    </submittedName>
</protein>
<feature type="signal peptide" evidence="1">
    <location>
        <begin position="1"/>
        <end position="25"/>
    </location>
</feature>
<evidence type="ECO:0000256" key="1">
    <source>
        <dbReference type="SAM" id="SignalP"/>
    </source>
</evidence>